<dbReference type="OrthoDB" id="1446429at2"/>
<organism evidence="2 3">
    <name type="scientific">Hyunsoonleella pacifica</name>
    <dbReference type="NCBI Taxonomy" id="1080224"/>
    <lineage>
        <taxon>Bacteria</taxon>
        <taxon>Pseudomonadati</taxon>
        <taxon>Bacteroidota</taxon>
        <taxon>Flavobacteriia</taxon>
        <taxon>Flavobacteriales</taxon>
        <taxon>Flavobacteriaceae</taxon>
    </lineage>
</organism>
<reference evidence="2 3" key="1">
    <citation type="journal article" date="2015" name="Int. J. Syst. Evol. Microbiol.">
        <title>Hyunsoonleella pacifica sp. nov., isolated from seawater of South Pacific Gyre.</title>
        <authorList>
            <person name="Gao X."/>
            <person name="Zhang Z."/>
            <person name="Dai X."/>
            <person name="Zhang X.H."/>
        </authorList>
    </citation>
    <scope>NUCLEOTIDE SEQUENCE [LARGE SCALE GENOMIC DNA]</scope>
    <source>
        <strain evidence="2 3">SW033</strain>
    </source>
</reference>
<evidence type="ECO:0000313" key="3">
    <source>
        <dbReference type="Proteomes" id="UP000292372"/>
    </source>
</evidence>
<dbReference type="AlphaFoldDB" id="A0A4Q9FRS0"/>
<dbReference type="RefSeq" id="WP_130936390.1">
    <property type="nucleotide sequence ID" value="NZ_BMEE01000002.1"/>
</dbReference>
<keyword evidence="1" id="KW-0472">Membrane</keyword>
<feature type="transmembrane region" description="Helical" evidence="1">
    <location>
        <begin position="42"/>
        <end position="63"/>
    </location>
</feature>
<feature type="transmembrane region" description="Helical" evidence="1">
    <location>
        <begin position="115"/>
        <end position="139"/>
    </location>
</feature>
<gene>
    <name evidence="2" type="ORF">EYD46_07110</name>
</gene>
<comment type="caution">
    <text evidence="2">The sequence shown here is derived from an EMBL/GenBank/DDBJ whole genome shotgun (WGS) entry which is preliminary data.</text>
</comment>
<sequence length="144" mass="15064">MKKILTIVLAIVGVLSIAFLAMIISAGDEAVKGGEASGSVDSIMFIAYIILGLIVAFVVIFSLKNILTNPDVLKSTLRSLGIFVLLAIICYFGLAKGVDTPLKDGGTLSASGSKLLGAGLYLFYALILIAGGSMLFYGIKKMIK</sequence>
<keyword evidence="1" id="KW-1133">Transmembrane helix</keyword>
<protein>
    <submittedName>
        <fullName evidence="2">Uncharacterized protein</fullName>
    </submittedName>
</protein>
<evidence type="ECO:0000313" key="2">
    <source>
        <dbReference type="EMBL" id="TBN16407.1"/>
    </source>
</evidence>
<keyword evidence="1" id="KW-0812">Transmembrane</keyword>
<keyword evidence="3" id="KW-1185">Reference proteome</keyword>
<dbReference type="Proteomes" id="UP000292372">
    <property type="component" value="Unassembled WGS sequence"/>
</dbReference>
<accession>A0A4Q9FRS0</accession>
<dbReference type="EMBL" id="SIRS01000003">
    <property type="protein sequence ID" value="TBN16407.1"/>
    <property type="molecule type" value="Genomic_DNA"/>
</dbReference>
<evidence type="ECO:0000256" key="1">
    <source>
        <dbReference type="SAM" id="Phobius"/>
    </source>
</evidence>
<feature type="transmembrane region" description="Helical" evidence="1">
    <location>
        <begin position="75"/>
        <end position="95"/>
    </location>
</feature>
<proteinExistence type="predicted"/>
<name>A0A4Q9FRS0_9FLAO</name>